<dbReference type="AlphaFoldDB" id="A0A180FXU5"/>
<keyword evidence="4" id="KW-1185">Reference proteome</keyword>
<reference evidence="2" key="1">
    <citation type="submission" date="2009-11" db="EMBL/GenBank/DDBJ databases">
        <authorList>
            <consortium name="The Broad Institute Genome Sequencing Platform"/>
            <person name="Ward D."/>
            <person name="Feldgarden M."/>
            <person name="Earl A."/>
            <person name="Young S.K."/>
            <person name="Zeng Q."/>
            <person name="Koehrsen M."/>
            <person name="Alvarado L."/>
            <person name="Berlin A."/>
            <person name="Bochicchio J."/>
            <person name="Borenstein D."/>
            <person name="Chapman S.B."/>
            <person name="Chen Z."/>
            <person name="Engels R."/>
            <person name="Freedman E."/>
            <person name="Gellesch M."/>
            <person name="Goldberg J."/>
            <person name="Griggs A."/>
            <person name="Gujja S."/>
            <person name="Heilman E."/>
            <person name="Heiman D."/>
            <person name="Hepburn T."/>
            <person name="Howarth C."/>
            <person name="Jen D."/>
            <person name="Larson L."/>
            <person name="Lewis B."/>
            <person name="Mehta T."/>
            <person name="Park D."/>
            <person name="Pearson M."/>
            <person name="Roberts A."/>
            <person name="Saif S."/>
            <person name="Shea T."/>
            <person name="Shenoy N."/>
            <person name="Sisk P."/>
            <person name="Stolte C."/>
            <person name="Sykes S."/>
            <person name="Thomson T."/>
            <person name="Walk T."/>
            <person name="White J."/>
            <person name="Yandava C."/>
            <person name="Izard J."/>
            <person name="Baranova O.V."/>
            <person name="Blanton J.M."/>
            <person name="Tanner A.C."/>
            <person name="Dewhirst F.E."/>
            <person name="Haas B."/>
            <person name="Nusbaum C."/>
            <person name="Birren B."/>
        </authorList>
    </citation>
    <scope>NUCLEOTIDE SEQUENCE [LARGE SCALE GENOMIC DNA]</scope>
    <source>
        <strain evidence="2">1-1 BBBD Race 1</strain>
    </source>
</reference>
<reference evidence="3 4" key="3">
    <citation type="journal article" date="2017" name="G3 (Bethesda)">
        <title>Comparative analysis highlights variable genome content of wheat rusts and divergence of the mating loci.</title>
        <authorList>
            <person name="Cuomo C.A."/>
            <person name="Bakkeren G."/>
            <person name="Khalil H.B."/>
            <person name="Panwar V."/>
            <person name="Joly D."/>
            <person name="Linning R."/>
            <person name="Sakthikumar S."/>
            <person name="Song X."/>
            <person name="Adiconis X."/>
            <person name="Fan L."/>
            <person name="Goldberg J.M."/>
            <person name="Levin J.Z."/>
            <person name="Young S."/>
            <person name="Zeng Q."/>
            <person name="Anikster Y."/>
            <person name="Bruce M."/>
            <person name="Wang M."/>
            <person name="Yin C."/>
            <person name="McCallum B."/>
            <person name="Szabo L.J."/>
            <person name="Hulbert S."/>
            <person name="Chen X."/>
            <person name="Fellers J.P."/>
        </authorList>
    </citation>
    <scope>NUCLEOTIDE SEQUENCE</scope>
    <source>
        <strain evidence="4">Isolate 1-1 / race 1 (BBBD)</strain>
        <strain evidence="3">isolate 1-1 / race 1 (BBBD)</strain>
    </source>
</reference>
<feature type="region of interest" description="Disordered" evidence="1">
    <location>
        <begin position="61"/>
        <end position="107"/>
    </location>
</feature>
<reference evidence="3" key="4">
    <citation type="submission" date="2025-05" db="UniProtKB">
        <authorList>
            <consortium name="EnsemblFungi"/>
        </authorList>
    </citation>
    <scope>IDENTIFICATION</scope>
    <source>
        <strain evidence="3">isolate 1-1 / race 1 (BBBD)</strain>
    </source>
</reference>
<evidence type="ECO:0000313" key="3">
    <source>
        <dbReference type="EnsemblFungi" id="PTTG_30906-t43_1-p1"/>
    </source>
</evidence>
<reference evidence="2" key="2">
    <citation type="submission" date="2016-05" db="EMBL/GenBank/DDBJ databases">
        <title>Comparative analysis highlights variable genome content of wheat rusts and divergence of the mating loci.</title>
        <authorList>
            <person name="Cuomo C.A."/>
            <person name="Bakkeren G."/>
            <person name="Szabo L."/>
            <person name="Khalil H."/>
            <person name="Joly D."/>
            <person name="Goldberg J."/>
            <person name="Young S."/>
            <person name="Zeng Q."/>
            <person name="Fellers J."/>
        </authorList>
    </citation>
    <scope>NUCLEOTIDE SEQUENCE [LARGE SCALE GENOMIC DNA]</scope>
    <source>
        <strain evidence="2">1-1 BBBD Race 1</strain>
    </source>
</reference>
<evidence type="ECO:0000313" key="2">
    <source>
        <dbReference type="EMBL" id="OAV84969.1"/>
    </source>
</evidence>
<dbReference type="VEuPathDB" id="FungiDB:PTTG_30906"/>
<name>A0A180FXU5_PUCT1</name>
<dbReference type="EnsemblFungi" id="PTTG_30906-t43_1">
    <property type="protein sequence ID" value="PTTG_30906-t43_1-p1"/>
    <property type="gene ID" value="PTTG_30906"/>
</dbReference>
<sequence length="107" mass="11613">MANDISSQPFRYHLLCVQQIQLSTPSPPTFHHPNLQTTLPYQSQCTQLAKAKLIPCLEAPVIPPTGPDEASTSLLDPRPELTTHDQSSASHPKEVAAATGQCEKQSV</sequence>
<evidence type="ECO:0000256" key="1">
    <source>
        <dbReference type="SAM" id="MobiDB-lite"/>
    </source>
</evidence>
<proteinExistence type="predicted"/>
<dbReference type="Proteomes" id="UP000005240">
    <property type="component" value="Unassembled WGS sequence"/>
</dbReference>
<organism evidence="2">
    <name type="scientific">Puccinia triticina (isolate 1-1 / race 1 (BBBD))</name>
    <name type="common">Brown leaf rust fungus</name>
    <dbReference type="NCBI Taxonomy" id="630390"/>
    <lineage>
        <taxon>Eukaryota</taxon>
        <taxon>Fungi</taxon>
        <taxon>Dikarya</taxon>
        <taxon>Basidiomycota</taxon>
        <taxon>Pucciniomycotina</taxon>
        <taxon>Pucciniomycetes</taxon>
        <taxon>Pucciniales</taxon>
        <taxon>Pucciniaceae</taxon>
        <taxon>Puccinia</taxon>
    </lineage>
</organism>
<evidence type="ECO:0000313" key="4">
    <source>
        <dbReference type="Proteomes" id="UP000005240"/>
    </source>
</evidence>
<dbReference type="EMBL" id="ADAS02008897">
    <property type="protein sequence ID" value="OAV84969.1"/>
    <property type="molecule type" value="Genomic_DNA"/>
</dbReference>
<protein>
    <submittedName>
        <fullName evidence="2 3">Uncharacterized protein</fullName>
    </submittedName>
</protein>
<accession>A0A180FXU5</accession>
<gene>
    <name evidence="2" type="ORF">PTTG_30906</name>
</gene>